<proteinExistence type="predicted"/>
<dbReference type="Proteomes" id="UP001527882">
    <property type="component" value="Unassembled WGS sequence"/>
</dbReference>
<dbReference type="EMBL" id="JAQAGZ010000018">
    <property type="protein sequence ID" value="MCZ8515511.1"/>
    <property type="molecule type" value="Genomic_DNA"/>
</dbReference>
<comment type="caution">
    <text evidence="4">The sequence shown here is derived from an EMBL/GenBank/DDBJ whole genome shotgun (WGS) entry which is preliminary data.</text>
</comment>
<dbReference type="Gene3D" id="3.40.50.2300">
    <property type="match status" value="1"/>
</dbReference>
<accession>A0ABT4QFI3</accession>
<dbReference type="SMART" id="SM00448">
    <property type="entry name" value="REC"/>
    <property type="match status" value="1"/>
</dbReference>
<dbReference type="RefSeq" id="WP_269884043.1">
    <property type="nucleotide sequence ID" value="NZ_JAQAGZ010000018.1"/>
</dbReference>
<evidence type="ECO:0000256" key="2">
    <source>
        <dbReference type="PROSITE-ProRule" id="PRU00169"/>
    </source>
</evidence>
<name>A0ABT4QFI3_9BACL</name>
<evidence type="ECO:0000256" key="1">
    <source>
        <dbReference type="ARBA" id="ARBA00022553"/>
    </source>
</evidence>
<dbReference type="InterPro" id="IPR011006">
    <property type="entry name" value="CheY-like_superfamily"/>
</dbReference>
<evidence type="ECO:0000313" key="5">
    <source>
        <dbReference type="Proteomes" id="UP001527882"/>
    </source>
</evidence>
<keyword evidence="1 2" id="KW-0597">Phosphoprotein</keyword>
<sequence length="121" mass="13886">MLRAMIVDDKALSAKQLKKILEKSSDIEICHVFLNPLEAYDYVKANSIDIVFVDILMREMSGFRLSSLLLDLDASIKVVFVTASDDYAIKAFEMGALDYLKKPVTALRMSKTLDKVRRWHW</sequence>
<protein>
    <submittedName>
        <fullName evidence="4">Response regulator</fullName>
    </submittedName>
</protein>
<dbReference type="PANTHER" id="PTHR44591">
    <property type="entry name" value="STRESS RESPONSE REGULATOR PROTEIN 1"/>
    <property type="match status" value="1"/>
</dbReference>
<dbReference type="Pfam" id="PF00072">
    <property type="entry name" value="Response_reg"/>
    <property type="match status" value="1"/>
</dbReference>
<dbReference type="PANTHER" id="PTHR44591:SF3">
    <property type="entry name" value="RESPONSE REGULATORY DOMAIN-CONTAINING PROTEIN"/>
    <property type="match status" value="1"/>
</dbReference>
<dbReference type="SUPFAM" id="SSF52172">
    <property type="entry name" value="CheY-like"/>
    <property type="match status" value="1"/>
</dbReference>
<reference evidence="4 5" key="1">
    <citation type="submission" date="2022-12" db="EMBL/GenBank/DDBJ databases">
        <title>Draft genome sequence of Paenibacillus sp. dW9.</title>
        <authorList>
            <person name="Choi E.-W."/>
            <person name="Kim D.-U."/>
        </authorList>
    </citation>
    <scope>NUCLEOTIDE SEQUENCE [LARGE SCALE GENOMIC DNA]</scope>
    <source>
        <strain evidence="5">dW9</strain>
    </source>
</reference>
<keyword evidence="5" id="KW-1185">Reference proteome</keyword>
<evidence type="ECO:0000313" key="4">
    <source>
        <dbReference type="EMBL" id="MCZ8515511.1"/>
    </source>
</evidence>
<dbReference type="InterPro" id="IPR001789">
    <property type="entry name" value="Sig_transdc_resp-reg_receiver"/>
</dbReference>
<dbReference type="InterPro" id="IPR050595">
    <property type="entry name" value="Bact_response_regulator"/>
</dbReference>
<gene>
    <name evidence="4" type="ORF">O9H85_24515</name>
</gene>
<evidence type="ECO:0000259" key="3">
    <source>
        <dbReference type="PROSITE" id="PS50110"/>
    </source>
</evidence>
<dbReference type="PROSITE" id="PS50110">
    <property type="entry name" value="RESPONSE_REGULATORY"/>
    <property type="match status" value="1"/>
</dbReference>
<feature type="modified residue" description="4-aspartylphosphate" evidence="2">
    <location>
        <position position="54"/>
    </location>
</feature>
<feature type="domain" description="Response regulatory" evidence="3">
    <location>
        <begin position="3"/>
        <end position="117"/>
    </location>
</feature>
<organism evidence="4 5">
    <name type="scientific">Paenibacillus gyeongsangnamensis</name>
    <dbReference type="NCBI Taxonomy" id="3388067"/>
    <lineage>
        <taxon>Bacteria</taxon>
        <taxon>Bacillati</taxon>
        <taxon>Bacillota</taxon>
        <taxon>Bacilli</taxon>
        <taxon>Bacillales</taxon>
        <taxon>Paenibacillaceae</taxon>
        <taxon>Paenibacillus</taxon>
    </lineage>
</organism>